<dbReference type="Proteomes" id="UP000660885">
    <property type="component" value="Unassembled WGS sequence"/>
</dbReference>
<evidence type="ECO:0000256" key="2">
    <source>
        <dbReference type="ARBA" id="ARBA00022475"/>
    </source>
</evidence>
<evidence type="ECO:0000256" key="5">
    <source>
        <dbReference type="ARBA" id="ARBA00023136"/>
    </source>
</evidence>
<protein>
    <recommendedName>
        <fullName evidence="9">Membrane protein involved in the export of O-antigen and teichoic acid</fullName>
    </recommendedName>
</protein>
<evidence type="ECO:0000256" key="3">
    <source>
        <dbReference type="ARBA" id="ARBA00022692"/>
    </source>
</evidence>
<reference evidence="7 8" key="1">
    <citation type="submission" date="2021-01" db="EMBL/GenBank/DDBJ databases">
        <title>Belnapia mucosa sp. nov. and Belnapia arida sp. nov., isolated from the Tabernas Desert (Almeria, Spain).</title>
        <authorList>
            <person name="Molina-Menor E."/>
            <person name="Vidal-Verdu A."/>
            <person name="Calonge A."/>
            <person name="Satari L."/>
            <person name="Pereto J."/>
            <person name="Porcar M."/>
        </authorList>
    </citation>
    <scope>NUCLEOTIDE SEQUENCE [LARGE SCALE GENOMIC DNA]</scope>
    <source>
        <strain evidence="7 8">T18</strain>
    </source>
</reference>
<organism evidence="7 8">
    <name type="scientific">Belnapia arida</name>
    <dbReference type="NCBI Taxonomy" id="2804533"/>
    <lineage>
        <taxon>Bacteria</taxon>
        <taxon>Pseudomonadati</taxon>
        <taxon>Pseudomonadota</taxon>
        <taxon>Alphaproteobacteria</taxon>
        <taxon>Acetobacterales</taxon>
        <taxon>Roseomonadaceae</taxon>
        <taxon>Belnapia</taxon>
    </lineage>
</organism>
<dbReference type="PANTHER" id="PTHR30250:SF26">
    <property type="entry name" value="PSMA PROTEIN"/>
    <property type="match status" value="1"/>
</dbReference>
<evidence type="ECO:0000256" key="1">
    <source>
        <dbReference type="ARBA" id="ARBA00004651"/>
    </source>
</evidence>
<feature type="transmembrane region" description="Helical" evidence="6">
    <location>
        <begin position="316"/>
        <end position="337"/>
    </location>
</feature>
<comment type="subcellular location">
    <subcellularLocation>
        <location evidence="1">Cell membrane</location>
        <topology evidence="1">Multi-pass membrane protein</topology>
    </subcellularLocation>
</comment>
<comment type="caution">
    <text evidence="7">The sequence shown here is derived from an EMBL/GenBank/DDBJ whole genome shotgun (WGS) entry which is preliminary data.</text>
</comment>
<evidence type="ECO:0000256" key="6">
    <source>
        <dbReference type="SAM" id="Phobius"/>
    </source>
</evidence>
<feature type="transmembrane region" description="Helical" evidence="6">
    <location>
        <begin position="349"/>
        <end position="370"/>
    </location>
</feature>
<dbReference type="PANTHER" id="PTHR30250">
    <property type="entry name" value="PST FAMILY PREDICTED COLANIC ACID TRANSPORTER"/>
    <property type="match status" value="1"/>
</dbReference>
<keyword evidence="8" id="KW-1185">Reference proteome</keyword>
<dbReference type="EMBL" id="JAETWB010000022">
    <property type="protein sequence ID" value="MBL6081170.1"/>
    <property type="molecule type" value="Genomic_DNA"/>
</dbReference>
<evidence type="ECO:0000313" key="8">
    <source>
        <dbReference type="Proteomes" id="UP000660885"/>
    </source>
</evidence>
<keyword evidence="5 6" id="KW-0472">Membrane</keyword>
<feature type="transmembrane region" description="Helical" evidence="6">
    <location>
        <begin position="473"/>
        <end position="492"/>
    </location>
</feature>
<feature type="transmembrane region" description="Helical" evidence="6">
    <location>
        <begin position="12"/>
        <end position="34"/>
    </location>
</feature>
<keyword evidence="3 6" id="KW-0812">Transmembrane</keyword>
<feature type="transmembrane region" description="Helical" evidence="6">
    <location>
        <begin position="40"/>
        <end position="66"/>
    </location>
</feature>
<name>A0ABS1U919_9PROT</name>
<dbReference type="InterPro" id="IPR050833">
    <property type="entry name" value="Poly_Biosynth_Transport"/>
</dbReference>
<evidence type="ECO:0000313" key="7">
    <source>
        <dbReference type="EMBL" id="MBL6081170.1"/>
    </source>
</evidence>
<evidence type="ECO:0000256" key="4">
    <source>
        <dbReference type="ARBA" id="ARBA00022989"/>
    </source>
</evidence>
<keyword evidence="4 6" id="KW-1133">Transmembrane helix</keyword>
<feature type="transmembrane region" description="Helical" evidence="6">
    <location>
        <begin position="440"/>
        <end position="461"/>
    </location>
</feature>
<evidence type="ECO:0008006" key="9">
    <source>
        <dbReference type="Google" id="ProtNLM"/>
    </source>
</evidence>
<proteinExistence type="predicted"/>
<feature type="transmembrane region" description="Helical" evidence="6">
    <location>
        <begin position="131"/>
        <end position="152"/>
    </location>
</feature>
<feature type="transmembrane region" description="Helical" evidence="6">
    <location>
        <begin position="269"/>
        <end position="295"/>
    </location>
</feature>
<dbReference type="RefSeq" id="WP_202834391.1">
    <property type="nucleotide sequence ID" value="NZ_JAETWB010000022.1"/>
</dbReference>
<feature type="transmembrane region" description="Helical" evidence="6">
    <location>
        <begin position="90"/>
        <end position="119"/>
    </location>
</feature>
<feature type="transmembrane region" description="Helical" evidence="6">
    <location>
        <begin position="382"/>
        <end position="402"/>
    </location>
</feature>
<sequence>MRRASDGESGRFALNVASNIGFAVMNVALMLWYVPFLLQHLGLAAFGVIPLANTLVMYTTILSASLDTSVTRFLAMDLNRSDESAANRTFNAAVILSLVSSAALLLLCLAIAGLLPALFNLPAGLETGTRYVFGGVAATMLTGILGCSFSAISVVMHRFELRNLVRALTALSRVGVVALCFALWSPSLWHVALGFVVSAVVQLTGDILVARRLAPGLRFDLRSADQRQVVAMTGFSGWSSVNQVGNLLMLQVDLLLVNLLFGAEATGRLGALLLLVVVINSMTETVVTVLSPLVMARYVEGDQAALQRFVVRSVRLLGVALALPIGLLCGLGSPMLRLWLGPEFTSLDLLLTLLVGHLAVSLACRPLSYVLMAHNRVRLQSVVTLAAGIVAIPLAVGLASWADWGIAGVVAATAAMWVARNVLFLAPYAARTLGLRATSFLASLAIIAGCTVGVGLASAVVDRLLHPSSWTGLAGAAALVTLVYLVVAYALALDRSDRRFVRGALWRMREGVPG</sequence>
<keyword evidence="2" id="KW-1003">Cell membrane</keyword>
<gene>
    <name evidence="7" type="ORF">JMJ56_24525</name>
</gene>
<feature type="transmembrane region" description="Helical" evidence="6">
    <location>
        <begin position="408"/>
        <end position="428"/>
    </location>
</feature>
<accession>A0ABS1U919</accession>